<proteinExistence type="predicted"/>
<dbReference type="EMBL" id="CM001218">
    <property type="protein sequence ID" value="KEH39430.1"/>
    <property type="molecule type" value="Genomic_DNA"/>
</dbReference>
<sequence length="146" mass="17339">MEVQLVLIVKKKAERTLKLLEEGTIRKEERNRARRFSSEIQEKLDLFLKQFLDTKEVKSPSLGYKGHMIMSKHKVAIKVTRMKFINGTQVESNPFLDCFKRKCLSVLPFVHQRGSMFKIEIKIYCRHKSLVSENQWFHPLTFVLQR</sequence>
<gene>
    <name evidence="1" type="ordered locus">MTR_2g096860</name>
</gene>
<reference evidence="1 3" key="1">
    <citation type="journal article" date="2011" name="Nature">
        <title>The Medicago genome provides insight into the evolution of rhizobial symbioses.</title>
        <authorList>
            <person name="Young N.D."/>
            <person name="Debelle F."/>
            <person name="Oldroyd G.E."/>
            <person name="Geurts R."/>
            <person name="Cannon S.B."/>
            <person name="Udvardi M.K."/>
            <person name="Benedito V.A."/>
            <person name="Mayer K.F."/>
            <person name="Gouzy J."/>
            <person name="Schoof H."/>
            <person name="Van de Peer Y."/>
            <person name="Proost S."/>
            <person name="Cook D.R."/>
            <person name="Meyers B.C."/>
            <person name="Spannagl M."/>
            <person name="Cheung F."/>
            <person name="De Mita S."/>
            <person name="Krishnakumar V."/>
            <person name="Gundlach H."/>
            <person name="Zhou S."/>
            <person name="Mudge J."/>
            <person name="Bharti A.K."/>
            <person name="Murray J.D."/>
            <person name="Naoumkina M.A."/>
            <person name="Rosen B."/>
            <person name="Silverstein K.A."/>
            <person name="Tang H."/>
            <person name="Rombauts S."/>
            <person name="Zhao P.X."/>
            <person name="Zhou P."/>
            <person name="Barbe V."/>
            <person name="Bardou P."/>
            <person name="Bechner M."/>
            <person name="Bellec A."/>
            <person name="Berger A."/>
            <person name="Berges H."/>
            <person name="Bidwell S."/>
            <person name="Bisseling T."/>
            <person name="Choisne N."/>
            <person name="Couloux A."/>
            <person name="Denny R."/>
            <person name="Deshpande S."/>
            <person name="Dai X."/>
            <person name="Doyle J.J."/>
            <person name="Dudez A.M."/>
            <person name="Farmer A.D."/>
            <person name="Fouteau S."/>
            <person name="Franken C."/>
            <person name="Gibelin C."/>
            <person name="Gish J."/>
            <person name="Goldstein S."/>
            <person name="Gonzalez A.J."/>
            <person name="Green P.J."/>
            <person name="Hallab A."/>
            <person name="Hartog M."/>
            <person name="Hua A."/>
            <person name="Humphray S.J."/>
            <person name="Jeong D.H."/>
            <person name="Jing Y."/>
            <person name="Jocker A."/>
            <person name="Kenton S.M."/>
            <person name="Kim D.J."/>
            <person name="Klee K."/>
            <person name="Lai H."/>
            <person name="Lang C."/>
            <person name="Lin S."/>
            <person name="Macmil S.L."/>
            <person name="Magdelenat G."/>
            <person name="Matthews L."/>
            <person name="McCorrison J."/>
            <person name="Monaghan E.L."/>
            <person name="Mun J.H."/>
            <person name="Najar F.Z."/>
            <person name="Nicholson C."/>
            <person name="Noirot C."/>
            <person name="O'Bleness M."/>
            <person name="Paule C.R."/>
            <person name="Poulain J."/>
            <person name="Prion F."/>
            <person name="Qin B."/>
            <person name="Qu C."/>
            <person name="Retzel E.F."/>
            <person name="Riddle C."/>
            <person name="Sallet E."/>
            <person name="Samain S."/>
            <person name="Samson N."/>
            <person name="Sanders I."/>
            <person name="Saurat O."/>
            <person name="Scarpelli C."/>
            <person name="Schiex T."/>
            <person name="Segurens B."/>
            <person name="Severin A.J."/>
            <person name="Sherrier D.J."/>
            <person name="Shi R."/>
            <person name="Sims S."/>
            <person name="Singer S.R."/>
            <person name="Sinharoy S."/>
            <person name="Sterck L."/>
            <person name="Viollet A."/>
            <person name="Wang B.B."/>
            <person name="Wang K."/>
            <person name="Wang M."/>
            <person name="Wang X."/>
            <person name="Warfsmann J."/>
            <person name="Weissenbach J."/>
            <person name="White D.D."/>
            <person name="White J.D."/>
            <person name="Wiley G.B."/>
            <person name="Wincker P."/>
            <person name="Xing Y."/>
            <person name="Yang L."/>
            <person name="Yao Z."/>
            <person name="Ying F."/>
            <person name="Zhai J."/>
            <person name="Zhou L."/>
            <person name="Zuber A."/>
            <person name="Denarie J."/>
            <person name="Dixon R.A."/>
            <person name="May G.D."/>
            <person name="Schwartz D.C."/>
            <person name="Rogers J."/>
            <person name="Quetier F."/>
            <person name="Town C.D."/>
            <person name="Roe B.A."/>
        </authorList>
    </citation>
    <scope>NUCLEOTIDE SEQUENCE [LARGE SCALE GENOMIC DNA]</scope>
    <source>
        <strain evidence="1">A17</strain>
        <strain evidence="2 3">cv. Jemalong A17</strain>
    </source>
</reference>
<evidence type="ECO:0000313" key="1">
    <source>
        <dbReference type="EMBL" id="KEH39430.1"/>
    </source>
</evidence>
<protein>
    <submittedName>
        <fullName evidence="1 2">Uncharacterized protein</fullName>
    </submittedName>
</protein>
<dbReference type="HOGENOM" id="CLU_1780192_0_0_1"/>
<accession>A0A072VMT7</accession>
<dbReference type="AlphaFoldDB" id="A0A072VMT7"/>
<evidence type="ECO:0000313" key="3">
    <source>
        <dbReference type="Proteomes" id="UP000002051"/>
    </source>
</evidence>
<organism evidence="1 3">
    <name type="scientific">Medicago truncatula</name>
    <name type="common">Barrel medic</name>
    <name type="synonym">Medicago tribuloides</name>
    <dbReference type="NCBI Taxonomy" id="3880"/>
    <lineage>
        <taxon>Eukaryota</taxon>
        <taxon>Viridiplantae</taxon>
        <taxon>Streptophyta</taxon>
        <taxon>Embryophyta</taxon>
        <taxon>Tracheophyta</taxon>
        <taxon>Spermatophyta</taxon>
        <taxon>Magnoliopsida</taxon>
        <taxon>eudicotyledons</taxon>
        <taxon>Gunneridae</taxon>
        <taxon>Pentapetalae</taxon>
        <taxon>rosids</taxon>
        <taxon>fabids</taxon>
        <taxon>Fabales</taxon>
        <taxon>Fabaceae</taxon>
        <taxon>Papilionoideae</taxon>
        <taxon>50 kb inversion clade</taxon>
        <taxon>NPAAA clade</taxon>
        <taxon>Hologalegina</taxon>
        <taxon>IRL clade</taxon>
        <taxon>Trifolieae</taxon>
        <taxon>Medicago</taxon>
    </lineage>
</organism>
<dbReference type="Proteomes" id="UP000002051">
    <property type="component" value="Chromosome 2"/>
</dbReference>
<keyword evidence="3" id="KW-1185">Reference proteome</keyword>
<reference evidence="1 3" key="2">
    <citation type="journal article" date="2014" name="BMC Genomics">
        <title>An improved genome release (version Mt4.0) for the model legume Medicago truncatula.</title>
        <authorList>
            <person name="Tang H."/>
            <person name="Krishnakumar V."/>
            <person name="Bidwell S."/>
            <person name="Rosen B."/>
            <person name="Chan A."/>
            <person name="Zhou S."/>
            <person name="Gentzbittel L."/>
            <person name="Childs K.L."/>
            <person name="Yandell M."/>
            <person name="Gundlach H."/>
            <person name="Mayer K.F."/>
            <person name="Schwartz D.C."/>
            <person name="Town C.D."/>
        </authorList>
    </citation>
    <scope>GENOME REANNOTATION</scope>
    <source>
        <strain evidence="1">A17</strain>
        <strain evidence="2 3">cv. Jemalong A17</strain>
    </source>
</reference>
<name>A0A072VMT7_MEDTR</name>
<evidence type="ECO:0000313" key="2">
    <source>
        <dbReference type="EnsemblPlants" id="KEH39430"/>
    </source>
</evidence>
<reference evidence="2" key="3">
    <citation type="submission" date="2015-04" db="UniProtKB">
        <authorList>
            <consortium name="EnsemblPlants"/>
        </authorList>
    </citation>
    <scope>IDENTIFICATION</scope>
    <source>
        <strain evidence="2">cv. Jemalong A17</strain>
    </source>
</reference>
<dbReference type="EnsemblPlants" id="KEH39430">
    <property type="protein sequence ID" value="KEH39430"/>
    <property type="gene ID" value="MTR_2g096860"/>
</dbReference>